<keyword evidence="10 16" id="KW-0406">Ion transport</keyword>
<protein>
    <recommendedName>
        <fullName evidence="16">ATP synthase subunit b</fullName>
    </recommendedName>
    <alternativeName>
        <fullName evidence="16">ATP synthase F(0) sector subunit b</fullName>
    </alternativeName>
    <alternativeName>
        <fullName evidence="16">ATPase subunit I</fullName>
    </alternativeName>
    <alternativeName>
        <fullName evidence="16">F-type ATPase subunit b</fullName>
        <shortName evidence="16">F-ATPase subunit b</shortName>
    </alternativeName>
</protein>
<reference evidence="19 20" key="1">
    <citation type="submission" date="2009-05" db="EMBL/GenBank/DDBJ databases">
        <authorList>
            <person name="Setubal J.C."/>
            <person name="Boyle S."/>
            <person name="Crasta O.R."/>
            <person name="Gillespie J.J."/>
            <person name="Kenyon R.W."/>
            <person name="Lu J."/>
            <person name="Mane S."/>
            <person name="Nagrani S."/>
            <person name="Shallom J.M."/>
            <person name="Shallom S."/>
            <person name="Shukla M."/>
            <person name="Snyder E.E."/>
            <person name="Sobral B.W."/>
            <person name="Wattam A.R."/>
            <person name="Will R."/>
            <person name="Williams K."/>
            <person name="Yoo H."/>
            <person name="Munk C."/>
            <person name="Tapia R."/>
            <person name="Green L."/>
            <person name="Rogers Y."/>
            <person name="Detter J.C."/>
            <person name="Bruce D."/>
            <person name="Brettin T.S."/>
            <person name="Tsolis R."/>
        </authorList>
    </citation>
    <scope>NUCLEOTIDE SEQUENCE [LARGE SCALE GENOMIC DNA]</scope>
    <source>
        <strain evidence="19 20">LMG 3301</strain>
    </source>
</reference>
<evidence type="ECO:0000256" key="10">
    <source>
        <dbReference type="ARBA" id="ARBA00023065"/>
    </source>
</evidence>
<feature type="transmembrane region" description="Helical" evidence="16">
    <location>
        <begin position="97"/>
        <end position="116"/>
    </location>
</feature>
<comment type="subunit">
    <text evidence="15 16">F-type ATPases have 2 components, F(1) - the catalytic core - and F(0) - the membrane proton channel. F(1) has five subunits: alpha(3), beta(3), gamma(1), delta(1), epsilon(1). F(0) has three main subunits: a(1), b(2) and c(10-14). The alpha and beta chains form an alternating ring which encloses part of the gamma chain. F(1) is attached to F(0) by a central stalk formed by the gamma and epsilon chains, while a peripheral stalk is formed by the delta and b chains.</text>
</comment>
<keyword evidence="5" id="KW-0997">Cell inner membrane</keyword>
<evidence type="ECO:0000256" key="18">
    <source>
        <dbReference type="SAM" id="Coils"/>
    </source>
</evidence>
<sequence length="244" mass="25748">MRSCPLEDAGAAGLCICRLSKAWSFSIGIGSCWIKGEIWMFVSTAFAQTATESQLAPAAGEHGAADAVHTETGVAHDAGHGSGVFPPFDSTHYASQLLWLAITFGLFYLFMSRVVLPRIGGVIETRRDRIAQDLEQAARLKQDADNAIAAYEQELAQARTKAASIAEAAREKGKGEANAERASAEAALEGKLKEAEERIAAIKAKAMNDVGNIAEETTAEIVEQLLGTKADKASVTAAVKAANA</sequence>
<evidence type="ECO:0000256" key="12">
    <source>
        <dbReference type="ARBA" id="ARBA00023310"/>
    </source>
</evidence>
<dbReference type="HOGENOM" id="CLU_079215_1_2_5"/>
<keyword evidence="3 16" id="KW-0813">Transport</keyword>
<evidence type="ECO:0000256" key="4">
    <source>
        <dbReference type="ARBA" id="ARBA00022475"/>
    </source>
</evidence>
<comment type="function">
    <text evidence="14">Component of the F(0) channel, it forms part of the peripheral stalk, linking F(1) to F(0). The b'-subunit is a diverged and duplicated form of b found in plants and photosynthetic bacteria.</text>
</comment>
<organism evidence="19 20">
    <name type="scientific">Brucella intermedia LMG 3301</name>
    <dbReference type="NCBI Taxonomy" id="641118"/>
    <lineage>
        <taxon>Bacteria</taxon>
        <taxon>Pseudomonadati</taxon>
        <taxon>Pseudomonadota</taxon>
        <taxon>Alphaproteobacteria</taxon>
        <taxon>Hyphomicrobiales</taxon>
        <taxon>Brucellaceae</taxon>
        <taxon>Brucella/Ochrobactrum group</taxon>
        <taxon>Brucella</taxon>
    </lineage>
</organism>
<dbReference type="GO" id="GO:0046933">
    <property type="term" value="F:proton-transporting ATP synthase activity, rotational mechanism"/>
    <property type="evidence" value="ECO:0007669"/>
    <property type="project" value="UniProtKB-UniRule"/>
</dbReference>
<keyword evidence="18" id="KW-0175">Coiled coil</keyword>
<evidence type="ECO:0000256" key="9">
    <source>
        <dbReference type="ARBA" id="ARBA00022989"/>
    </source>
</evidence>
<dbReference type="PANTHER" id="PTHR33445">
    <property type="entry name" value="ATP SYNTHASE SUBUNIT B', CHLOROPLASTIC"/>
    <property type="match status" value="1"/>
</dbReference>
<evidence type="ECO:0000256" key="5">
    <source>
        <dbReference type="ARBA" id="ARBA00022519"/>
    </source>
</evidence>
<keyword evidence="12 16" id="KW-0066">ATP synthesis</keyword>
<name>C4WIQ4_9HYPH</name>
<dbReference type="InterPro" id="IPR002146">
    <property type="entry name" value="ATP_synth_b/b'su_bac/chlpt"/>
</dbReference>
<dbReference type="AlphaFoldDB" id="C4WIQ4"/>
<dbReference type="PANTHER" id="PTHR33445:SF1">
    <property type="entry name" value="ATP SYNTHASE SUBUNIT B"/>
    <property type="match status" value="1"/>
</dbReference>
<dbReference type="Proteomes" id="UP000004386">
    <property type="component" value="Unassembled WGS sequence"/>
</dbReference>
<dbReference type="CDD" id="cd06503">
    <property type="entry name" value="ATP-synt_Fo_b"/>
    <property type="match status" value="1"/>
</dbReference>
<keyword evidence="8 16" id="KW-0375">Hydrogen ion transport</keyword>
<comment type="function">
    <text evidence="13 16">F(1)F(0) ATP synthase produces ATP from ADP in the presence of a proton or sodium gradient. F-type ATPases consist of two structural domains, F(1) containing the extramembraneous catalytic core and F(0) containing the membrane proton channel, linked together by a central stalk and a peripheral stalk. During catalysis, ATP synthesis in the catalytic domain of F(1) is coupled via a rotary mechanism of the central stalk subunits to proton translocation.</text>
</comment>
<gene>
    <name evidence="16" type="primary">atpF</name>
    <name evidence="19" type="ORF">OINT_1000442</name>
</gene>
<keyword evidence="7 16" id="KW-0812">Transmembrane</keyword>
<dbReference type="GO" id="GO:0045259">
    <property type="term" value="C:proton-transporting ATP synthase complex"/>
    <property type="evidence" value="ECO:0007669"/>
    <property type="project" value="UniProtKB-KW"/>
</dbReference>
<keyword evidence="11 16" id="KW-0472">Membrane</keyword>
<comment type="subcellular location">
    <subcellularLocation>
        <location evidence="1">Cell inner membrane</location>
        <topology evidence="1">Single-pass membrane protein</topology>
    </subcellularLocation>
    <subcellularLocation>
        <location evidence="16">Cell membrane</location>
        <topology evidence="16">Single-pass membrane protein</topology>
    </subcellularLocation>
</comment>
<evidence type="ECO:0000256" key="14">
    <source>
        <dbReference type="ARBA" id="ARBA00025614"/>
    </source>
</evidence>
<keyword evidence="6 16" id="KW-0138">CF(0)</keyword>
<dbReference type="GO" id="GO:0046961">
    <property type="term" value="F:proton-transporting ATPase activity, rotational mechanism"/>
    <property type="evidence" value="ECO:0007669"/>
    <property type="project" value="TreeGrafter"/>
</dbReference>
<accession>C4WIQ4</accession>
<feature type="coiled-coil region" evidence="18">
    <location>
        <begin position="134"/>
        <end position="205"/>
    </location>
</feature>
<comment type="similarity">
    <text evidence="2 16 17">Belongs to the ATPase B chain family.</text>
</comment>
<dbReference type="NCBIfam" id="NF006612">
    <property type="entry name" value="PRK09174.1"/>
    <property type="match status" value="1"/>
</dbReference>
<dbReference type="GO" id="GO:0005886">
    <property type="term" value="C:plasma membrane"/>
    <property type="evidence" value="ECO:0007669"/>
    <property type="project" value="UniProtKB-SubCell"/>
</dbReference>
<dbReference type="Gene3D" id="6.10.250.1580">
    <property type="match status" value="1"/>
</dbReference>
<comment type="caution">
    <text evidence="19">The sequence shown here is derived from an EMBL/GenBank/DDBJ whole genome shotgun (WGS) entry which is preliminary data.</text>
</comment>
<evidence type="ECO:0000313" key="19">
    <source>
        <dbReference type="EMBL" id="EEQ95095.1"/>
    </source>
</evidence>
<evidence type="ECO:0000256" key="15">
    <source>
        <dbReference type="ARBA" id="ARBA00025830"/>
    </source>
</evidence>
<dbReference type="InterPro" id="IPR050059">
    <property type="entry name" value="ATP_synthase_B_chain"/>
</dbReference>
<dbReference type="HAMAP" id="MF_01398">
    <property type="entry name" value="ATP_synth_b_bprime"/>
    <property type="match status" value="1"/>
</dbReference>
<evidence type="ECO:0000256" key="1">
    <source>
        <dbReference type="ARBA" id="ARBA00004377"/>
    </source>
</evidence>
<evidence type="ECO:0000256" key="3">
    <source>
        <dbReference type="ARBA" id="ARBA00022448"/>
    </source>
</evidence>
<keyword evidence="4 16" id="KW-1003">Cell membrane</keyword>
<dbReference type="PROSITE" id="PS51257">
    <property type="entry name" value="PROKAR_LIPOPROTEIN"/>
    <property type="match status" value="1"/>
</dbReference>
<evidence type="ECO:0000256" key="8">
    <source>
        <dbReference type="ARBA" id="ARBA00022781"/>
    </source>
</evidence>
<evidence type="ECO:0000256" key="16">
    <source>
        <dbReference type="HAMAP-Rule" id="MF_01398"/>
    </source>
</evidence>
<keyword evidence="9 16" id="KW-1133">Transmembrane helix</keyword>
<proteinExistence type="inferred from homology"/>
<evidence type="ECO:0000256" key="13">
    <source>
        <dbReference type="ARBA" id="ARBA00025198"/>
    </source>
</evidence>
<evidence type="ECO:0000256" key="17">
    <source>
        <dbReference type="RuleBase" id="RU003848"/>
    </source>
</evidence>
<evidence type="ECO:0000256" key="6">
    <source>
        <dbReference type="ARBA" id="ARBA00022547"/>
    </source>
</evidence>
<evidence type="ECO:0000256" key="7">
    <source>
        <dbReference type="ARBA" id="ARBA00022692"/>
    </source>
</evidence>
<evidence type="ECO:0000256" key="11">
    <source>
        <dbReference type="ARBA" id="ARBA00023136"/>
    </source>
</evidence>
<dbReference type="Pfam" id="PF00430">
    <property type="entry name" value="ATP-synt_B"/>
    <property type="match status" value="1"/>
</dbReference>
<evidence type="ECO:0000256" key="2">
    <source>
        <dbReference type="ARBA" id="ARBA00005513"/>
    </source>
</evidence>
<dbReference type="EMBL" id="ACQA01000001">
    <property type="protein sequence ID" value="EEQ95095.1"/>
    <property type="molecule type" value="Genomic_DNA"/>
</dbReference>
<evidence type="ECO:0000313" key="20">
    <source>
        <dbReference type="Proteomes" id="UP000004386"/>
    </source>
</evidence>